<dbReference type="PRINTS" id="PR01610">
    <property type="entry name" value="CD36ANTIGEN"/>
</dbReference>
<protein>
    <recommendedName>
        <fullName evidence="11">Scavenger receptor class B member 1</fullName>
    </recommendedName>
    <alternativeName>
        <fullName evidence="12">SR-BI</fullName>
    </alternativeName>
</protein>
<dbReference type="Pfam" id="PF01130">
    <property type="entry name" value="CD36"/>
    <property type="match status" value="1"/>
</dbReference>
<evidence type="ECO:0000256" key="6">
    <source>
        <dbReference type="ARBA" id="ARBA00022989"/>
    </source>
</evidence>
<organism evidence="15">
    <name type="scientific">Ornithodoros turicata</name>
    <dbReference type="NCBI Taxonomy" id="34597"/>
    <lineage>
        <taxon>Eukaryota</taxon>
        <taxon>Metazoa</taxon>
        <taxon>Ecdysozoa</taxon>
        <taxon>Arthropoda</taxon>
        <taxon>Chelicerata</taxon>
        <taxon>Arachnida</taxon>
        <taxon>Acari</taxon>
        <taxon>Parasitiformes</taxon>
        <taxon>Ixodida</taxon>
        <taxon>Ixodoidea</taxon>
        <taxon>Argasidae</taxon>
        <taxon>Ornithodorinae</taxon>
        <taxon>Ornithodoros</taxon>
    </lineage>
</organism>
<dbReference type="AlphaFoldDB" id="A0A2R5LJG4"/>
<accession>A0A2R5LJG4</accession>
<evidence type="ECO:0000256" key="13">
    <source>
        <dbReference type="SAM" id="MobiDB-lite"/>
    </source>
</evidence>
<proteinExistence type="inferred from homology"/>
<evidence type="ECO:0000256" key="9">
    <source>
        <dbReference type="ARBA" id="ARBA00023170"/>
    </source>
</evidence>
<dbReference type="PRINTS" id="PR01609">
    <property type="entry name" value="CD36FAMILY"/>
</dbReference>
<keyword evidence="6 14" id="KW-1133">Transmembrane helix</keyword>
<evidence type="ECO:0000256" key="4">
    <source>
        <dbReference type="ARBA" id="ARBA00022475"/>
    </source>
</evidence>
<keyword evidence="5 14" id="KW-0812">Transmembrane</keyword>
<dbReference type="GO" id="GO:0005901">
    <property type="term" value="C:caveola"/>
    <property type="evidence" value="ECO:0007669"/>
    <property type="project" value="UniProtKB-SubCell"/>
</dbReference>
<dbReference type="InterPro" id="IPR005428">
    <property type="entry name" value="CD36/SCARB1/SNMP1"/>
</dbReference>
<feature type="transmembrane region" description="Helical" evidence="14">
    <location>
        <begin position="7"/>
        <end position="33"/>
    </location>
</feature>
<evidence type="ECO:0000256" key="1">
    <source>
        <dbReference type="ARBA" id="ARBA00004189"/>
    </source>
</evidence>
<comment type="similarity">
    <text evidence="3">Belongs to the CD36 family.</text>
</comment>
<keyword evidence="9" id="KW-0675">Receptor</keyword>
<sequence>MFSSKILIAATVVGVLLAVLGTLGVILVPSFFYEEVQKKLPLLNGTEAFNIWEDIPLPIYQRYYFFNLTNPEEFYWNGSKPVLKEVGPYSYRCTWVKNNVSWGANHTVSYREVKTAYFDPDASVGNEDDVITTLNMPLIAAGEMAKEASAFKRILITMAVNALKEKLIIQKTVGQLLFQGYHDALAMLAYKMDHSLPYSDGKFGWMHKKNATDDGNFTVFTGEDSMDKYNVIADWNGKPGLSWWKDECNMINGTNGELVPPYVGSRSALYVFNTAFCRSWTLEQNGTVPSHGLNLQRFTAPATTFQNASDYPPNGCFATRRNLRSGVMDISKCQHGAPVLLSFPHFYLGDPSYLEAIEGLHPDPFHHSFNLDVYPELGLGMRLYGRLQINVALEKVPYIRGLENVTEMVYPILWEEINIEPSDAFVDHLKGELQLPLFYMLMAGYLLLGIGTGMVLAVFGIVLGRHLGWFAHKYEDTSPLIDDEEHGKGDVGHEEKHGDFPTA</sequence>
<dbReference type="PANTHER" id="PTHR11923">
    <property type="entry name" value="SCAVENGER RECEPTOR CLASS B TYPE-1 SR-B1"/>
    <property type="match status" value="1"/>
</dbReference>
<keyword evidence="10" id="KW-0325">Glycoprotein</keyword>
<keyword evidence="7 14" id="KW-0472">Membrane</keyword>
<keyword evidence="8" id="KW-1015">Disulfide bond</keyword>
<evidence type="ECO:0000256" key="14">
    <source>
        <dbReference type="SAM" id="Phobius"/>
    </source>
</evidence>
<evidence type="ECO:0000313" key="15">
    <source>
        <dbReference type="EMBL" id="MBY09636.1"/>
    </source>
</evidence>
<dbReference type="GO" id="GO:0005737">
    <property type="term" value="C:cytoplasm"/>
    <property type="evidence" value="ECO:0007669"/>
    <property type="project" value="TreeGrafter"/>
</dbReference>
<dbReference type="GO" id="GO:0005044">
    <property type="term" value="F:scavenger receptor activity"/>
    <property type="evidence" value="ECO:0007669"/>
    <property type="project" value="TreeGrafter"/>
</dbReference>
<evidence type="ECO:0000256" key="12">
    <source>
        <dbReference type="ARBA" id="ARBA00042244"/>
    </source>
</evidence>
<name>A0A2R5LJG4_9ACAR</name>
<dbReference type="PANTHER" id="PTHR11923:SF110">
    <property type="entry name" value="SCAVENGER RECEPTOR CLASS B MEMBER 1"/>
    <property type="match status" value="1"/>
</dbReference>
<feature type="transmembrane region" description="Helical" evidence="14">
    <location>
        <begin position="437"/>
        <end position="463"/>
    </location>
</feature>
<evidence type="ECO:0000256" key="8">
    <source>
        <dbReference type="ARBA" id="ARBA00023157"/>
    </source>
</evidence>
<reference evidence="15" key="1">
    <citation type="submission" date="2018-03" db="EMBL/GenBank/DDBJ databases">
        <title>The relapsing fever spirochete Borrelia turicatae persists in the highly oxidative environment of its soft-bodied tick vector.</title>
        <authorList>
            <person name="Bourret T.J."/>
            <person name="Boyle W.K."/>
            <person name="Valenzuela J.G."/>
            <person name="Oliveira F."/>
            <person name="Lopez J.E."/>
        </authorList>
    </citation>
    <scope>NUCLEOTIDE SEQUENCE</scope>
    <source>
        <strain evidence="15">Kansas strain/isolate</strain>
        <tissue evidence="15">Salivary glands</tissue>
    </source>
</reference>
<keyword evidence="4" id="KW-1003">Cell membrane</keyword>
<evidence type="ECO:0000256" key="5">
    <source>
        <dbReference type="ARBA" id="ARBA00022692"/>
    </source>
</evidence>
<evidence type="ECO:0000256" key="11">
    <source>
        <dbReference type="ARBA" id="ARBA00040821"/>
    </source>
</evidence>
<dbReference type="EMBL" id="GGLE01005510">
    <property type="protein sequence ID" value="MBY09636.1"/>
    <property type="molecule type" value="Transcribed_RNA"/>
</dbReference>
<feature type="compositionally biased region" description="Basic and acidic residues" evidence="13">
    <location>
        <begin position="485"/>
        <end position="503"/>
    </location>
</feature>
<comment type="subcellular location">
    <subcellularLocation>
        <location evidence="2">Cell membrane</location>
        <topology evidence="2">Multi-pass membrane protein</topology>
    </subcellularLocation>
    <subcellularLocation>
        <location evidence="1">Membrane</location>
        <location evidence="1">Caveola</location>
        <topology evidence="1">Multi-pass membrane protein</topology>
    </subcellularLocation>
</comment>
<evidence type="ECO:0000256" key="10">
    <source>
        <dbReference type="ARBA" id="ARBA00023180"/>
    </source>
</evidence>
<feature type="region of interest" description="Disordered" evidence="13">
    <location>
        <begin position="481"/>
        <end position="503"/>
    </location>
</feature>
<evidence type="ECO:0000256" key="3">
    <source>
        <dbReference type="ARBA" id="ARBA00010532"/>
    </source>
</evidence>
<dbReference type="InterPro" id="IPR002159">
    <property type="entry name" value="CD36_fam"/>
</dbReference>
<evidence type="ECO:0000256" key="7">
    <source>
        <dbReference type="ARBA" id="ARBA00023136"/>
    </source>
</evidence>
<evidence type="ECO:0000256" key="2">
    <source>
        <dbReference type="ARBA" id="ARBA00004651"/>
    </source>
</evidence>